<protein>
    <submittedName>
        <fullName evidence="2">Uncharacterized protein</fullName>
    </submittedName>
</protein>
<name>A0AAN9B215_9CAEN</name>
<keyword evidence="3" id="KW-1185">Reference proteome</keyword>
<dbReference type="AlphaFoldDB" id="A0AAN9B215"/>
<proteinExistence type="predicted"/>
<comment type="caution">
    <text evidence="2">The sequence shown here is derived from an EMBL/GenBank/DDBJ whole genome shotgun (WGS) entry which is preliminary data.</text>
</comment>
<dbReference type="Proteomes" id="UP001374579">
    <property type="component" value="Unassembled WGS sequence"/>
</dbReference>
<keyword evidence="1" id="KW-0732">Signal</keyword>
<feature type="chain" id="PRO_5043043056" evidence="1">
    <location>
        <begin position="24"/>
        <end position="117"/>
    </location>
</feature>
<accession>A0AAN9B215</accession>
<organism evidence="2 3">
    <name type="scientific">Littorina saxatilis</name>
    <dbReference type="NCBI Taxonomy" id="31220"/>
    <lineage>
        <taxon>Eukaryota</taxon>
        <taxon>Metazoa</taxon>
        <taxon>Spiralia</taxon>
        <taxon>Lophotrochozoa</taxon>
        <taxon>Mollusca</taxon>
        <taxon>Gastropoda</taxon>
        <taxon>Caenogastropoda</taxon>
        <taxon>Littorinimorpha</taxon>
        <taxon>Littorinoidea</taxon>
        <taxon>Littorinidae</taxon>
        <taxon>Littorina</taxon>
    </lineage>
</organism>
<evidence type="ECO:0000313" key="2">
    <source>
        <dbReference type="EMBL" id="KAK7096115.1"/>
    </source>
</evidence>
<dbReference type="EMBL" id="JBAMIC010000014">
    <property type="protein sequence ID" value="KAK7096115.1"/>
    <property type="molecule type" value="Genomic_DNA"/>
</dbReference>
<sequence>MTAMSLCFMFSAVSLVLLHSSSASRVIFMPFPITSQAYIHVQMARAMMDRGHQVWLVVSDIVVDKNVLTYTTGISVIQFHTGYSIEPYIFKCVTLCTDNKRAVLTPPEENHMREFQH</sequence>
<gene>
    <name evidence="2" type="ORF">V1264_005451</name>
</gene>
<evidence type="ECO:0000313" key="3">
    <source>
        <dbReference type="Proteomes" id="UP001374579"/>
    </source>
</evidence>
<feature type="signal peptide" evidence="1">
    <location>
        <begin position="1"/>
        <end position="23"/>
    </location>
</feature>
<dbReference type="SUPFAM" id="SSF53756">
    <property type="entry name" value="UDP-Glycosyltransferase/glycogen phosphorylase"/>
    <property type="match status" value="1"/>
</dbReference>
<evidence type="ECO:0000256" key="1">
    <source>
        <dbReference type="SAM" id="SignalP"/>
    </source>
</evidence>
<reference evidence="2 3" key="1">
    <citation type="submission" date="2024-02" db="EMBL/GenBank/DDBJ databases">
        <title>Chromosome-scale genome assembly of the rough periwinkle Littorina saxatilis.</title>
        <authorList>
            <person name="De Jode A."/>
            <person name="Faria R."/>
            <person name="Formenti G."/>
            <person name="Sims Y."/>
            <person name="Smith T.P."/>
            <person name="Tracey A."/>
            <person name="Wood J.M.D."/>
            <person name="Zagrodzka Z.B."/>
            <person name="Johannesson K."/>
            <person name="Butlin R.K."/>
            <person name="Leder E.H."/>
        </authorList>
    </citation>
    <scope>NUCLEOTIDE SEQUENCE [LARGE SCALE GENOMIC DNA]</scope>
    <source>
        <strain evidence="2">Snail1</strain>
        <tissue evidence="2">Muscle</tissue>
    </source>
</reference>